<gene>
    <name evidence="2" type="ORF">DFR75_10944</name>
</gene>
<dbReference type="Proteomes" id="UP000295087">
    <property type="component" value="Unassembled WGS sequence"/>
</dbReference>
<evidence type="ECO:0000256" key="1">
    <source>
        <dbReference type="ARBA" id="ARBA00005254"/>
    </source>
</evidence>
<dbReference type="Gene3D" id="3.90.226.10">
    <property type="entry name" value="2-enoyl-CoA Hydratase, Chain A, domain 1"/>
    <property type="match status" value="1"/>
</dbReference>
<sequence>MTDNYLDVRIDDDVAVLTLNRPAKLNVLDVATRVLLAQTIRHFGTGDLVRGIVLTGTGRAFSAGEDLQAVPSTYEEIREAVSTFHDITRAIFETKVPVIAAVNGIAVGGASEITLSCDGRIGSTAAEYFQPENHRGIIISNASSFLMGRLVRNHAMRIVLGSQRVAAEEALRIGLLDEIVAPETLVDRAVEVARQWNSDPRITALHLGLLRPLPAEIEAAFAREDDAARQAWESGAFSEGIEGFWTSKNAASPAPAQSNRDRSRS</sequence>
<dbReference type="EMBL" id="SNXK01000009">
    <property type="protein sequence ID" value="TDP31075.1"/>
    <property type="molecule type" value="Genomic_DNA"/>
</dbReference>
<comment type="similarity">
    <text evidence="1">Belongs to the enoyl-CoA hydratase/isomerase family.</text>
</comment>
<protein>
    <submittedName>
        <fullName evidence="2">Enoyl-CoA hydratase</fullName>
    </submittedName>
</protein>
<dbReference type="CDD" id="cd06558">
    <property type="entry name" value="crotonase-like"/>
    <property type="match status" value="1"/>
</dbReference>
<proteinExistence type="inferred from homology"/>
<dbReference type="GO" id="GO:0003824">
    <property type="term" value="F:catalytic activity"/>
    <property type="evidence" value="ECO:0007669"/>
    <property type="project" value="UniProtKB-ARBA"/>
</dbReference>
<keyword evidence="3" id="KW-1185">Reference proteome</keyword>
<dbReference type="AlphaFoldDB" id="A0A4R6P1H3"/>
<comment type="caution">
    <text evidence="2">The sequence shown here is derived from an EMBL/GenBank/DDBJ whole genome shotgun (WGS) entry which is preliminary data.</text>
</comment>
<dbReference type="Pfam" id="PF00378">
    <property type="entry name" value="ECH_1"/>
    <property type="match status" value="1"/>
</dbReference>
<evidence type="ECO:0000313" key="2">
    <source>
        <dbReference type="EMBL" id="TDP31075.1"/>
    </source>
</evidence>
<dbReference type="PANTHER" id="PTHR43802">
    <property type="entry name" value="ENOYL-COA HYDRATASE"/>
    <property type="match status" value="1"/>
</dbReference>
<dbReference type="RefSeq" id="WP_067494289.1">
    <property type="nucleotide sequence ID" value="NZ_SNXK01000009.1"/>
</dbReference>
<name>A0A4R6P1H3_NOCIG</name>
<dbReference type="PANTHER" id="PTHR43802:SF1">
    <property type="entry name" value="IP11341P-RELATED"/>
    <property type="match status" value="1"/>
</dbReference>
<evidence type="ECO:0000313" key="3">
    <source>
        <dbReference type="Proteomes" id="UP000295087"/>
    </source>
</evidence>
<reference evidence="2 3" key="1">
    <citation type="submission" date="2019-03" db="EMBL/GenBank/DDBJ databases">
        <title>Genomic Encyclopedia of Type Strains, Phase IV (KMG-IV): sequencing the most valuable type-strain genomes for metagenomic binning, comparative biology and taxonomic classification.</title>
        <authorList>
            <person name="Goeker M."/>
        </authorList>
    </citation>
    <scope>NUCLEOTIDE SEQUENCE [LARGE SCALE GENOMIC DNA]</scope>
    <source>
        <strain evidence="2 3">DSM 44496</strain>
    </source>
</reference>
<accession>A0A4R6P1H3</accession>
<dbReference type="InterPro" id="IPR029045">
    <property type="entry name" value="ClpP/crotonase-like_dom_sf"/>
</dbReference>
<dbReference type="InterPro" id="IPR001753">
    <property type="entry name" value="Enoyl-CoA_hydra/iso"/>
</dbReference>
<organism evidence="2 3">
    <name type="scientific">Nocardia ignorata</name>
    <dbReference type="NCBI Taxonomy" id="145285"/>
    <lineage>
        <taxon>Bacteria</taxon>
        <taxon>Bacillati</taxon>
        <taxon>Actinomycetota</taxon>
        <taxon>Actinomycetes</taxon>
        <taxon>Mycobacteriales</taxon>
        <taxon>Nocardiaceae</taxon>
        <taxon>Nocardia</taxon>
    </lineage>
</organism>
<dbReference type="SUPFAM" id="SSF52096">
    <property type="entry name" value="ClpP/crotonase"/>
    <property type="match status" value="1"/>
</dbReference>